<organism evidence="2 3">
    <name type="scientific">Pseudomonas phage Kremar</name>
    <dbReference type="NCBI Taxonomy" id="2928831"/>
    <lineage>
        <taxon>Viruses</taxon>
        <taxon>Duplodnaviria</taxon>
        <taxon>Heunggongvirae</taxon>
        <taxon>Uroviricota</taxon>
        <taxon>Caudoviricetes</taxon>
        <taxon>Vandenendeviridae</taxon>
        <taxon>Gorskivirinae</taxon>
        <taxon>Kremarvirus</taxon>
        <taxon>Kremarvirus kremar</taxon>
    </lineage>
</organism>
<sequence length="55" mass="6394">MKVKVKQRAKRYETMSCRCCTRVMLKEHTLDKQSLKEAEQESQSNTLDCDDVLTG</sequence>
<evidence type="ECO:0000313" key="3">
    <source>
        <dbReference type="Proteomes" id="UP000831298"/>
    </source>
</evidence>
<dbReference type="Proteomes" id="UP000831298">
    <property type="component" value="Segment"/>
</dbReference>
<dbReference type="RefSeq" id="YP_010766429.1">
    <property type="nucleotide sequence ID" value="NC_073679.1"/>
</dbReference>
<feature type="region of interest" description="Disordered" evidence="1">
    <location>
        <begin position="35"/>
        <end position="55"/>
    </location>
</feature>
<keyword evidence="3" id="KW-1185">Reference proteome</keyword>
<evidence type="ECO:0000313" key="2">
    <source>
        <dbReference type="EMBL" id="UOL48473.1"/>
    </source>
</evidence>
<accession>A0AAE9GQN3</accession>
<name>A0AAE9GQN3_9CAUD</name>
<dbReference type="EMBL" id="OM982620">
    <property type="protein sequence ID" value="UOL48473.1"/>
    <property type="molecule type" value="Genomic_DNA"/>
</dbReference>
<evidence type="ECO:0000256" key="1">
    <source>
        <dbReference type="SAM" id="MobiDB-lite"/>
    </source>
</evidence>
<reference evidence="2 3" key="1">
    <citation type="submission" date="2022-02" db="EMBL/GenBank/DDBJ databases">
        <authorList>
            <person name="Gylling M."/>
        </authorList>
    </citation>
    <scope>NUCLEOTIDE SEQUENCE [LARGE SCALE GENOMIC DNA]</scope>
</reference>
<protein>
    <submittedName>
        <fullName evidence="2">Uncharacterized protein</fullName>
    </submittedName>
</protein>
<proteinExistence type="predicted"/>
<dbReference type="GeneID" id="80266056"/>
<dbReference type="KEGG" id="vg:80266056"/>